<dbReference type="Pfam" id="PF00263">
    <property type="entry name" value="Secretin"/>
    <property type="match status" value="1"/>
</dbReference>
<dbReference type="Pfam" id="PF11741">
    <property type="entry name" value="AMIN"/>
    <property type="match status" value="2"/>
</dbReference>
<evidence type="ECO:0000256" key="4">
    <source>
        <dbReference type="ARBA" id="ARBA00022927"/>
    </source>
</evidence>
<comment type="similarity">
    <text evidence="7">Belongs to the bacterial secretin family.</text>
</comment>
<evidence type="ECO:0000313" key="12">
    <source>
        <dbReference type="EMBL" id="MFC0266765.1"/>
    </source>
</evidence>
<dbReference type="InterPro" id="IPR013355">
    <property type="entry name" value="Pilus_4_PilQ"/>
</dbReference>
<protein>
    <submittedName>
        <fullName evidence="12">Type IV pilus secretin PilQ</fullName>
    </submittedName>
</protein>
<dbReference type="Pfam" id="PF03958">
    <property type="entry name" value="Secretin_N"/>
    <property type="match status" value="1"/>
</dbReference>
<dbReference type="InterPro" id="IPR011662">
    <property type="entry name" value="Secretin/TonB_short_N"/>
</dbReference>
<evidence type="ECO:0000256" key="10">
    <source>
        <dbReference type="SAM" id="SignalP"/>
    </source>
</evidence>
<feature type="compositionally biased region" description="Low complexity" evidence="9">
    <location>
        <begin position="162"/>
        <end position="188"/>
    </location>
</feature>
<dbReference type="InterPro" id="IPR051808">
    <property type="entry name" value="Type_IV_pilus_biogenesis"/>
</dbReference>
<dbReference type="NCBIfam" id="TIGR02515">
    <property type="entry name" value="IV_pilus_PilQ"/>
    <property type="match status" value="1"/>
</dbReference>
<keyword evidence="6" id="KW-0998">Cell outer membrane</keyword>
<dbReference type="Gene3D" id="3.30.1370.120">
    <property type="match status" value="1"/>
</dbReference>
<dbReference type="SMART" id="SM00965">
    <property type="entry name" value="STN"/>
    <property type="match status" value="1"/>
</dbReference>
<comment type="subcellular location">
    <subcellularLocation>
        <location evidence="8">Cell outer membrane</location>
    </subcellularLocation>
    <subcellularLocation>
        <location evidence="1">Membrane</location>
    </subcellularLocation>
</comment>
<proteinExistence type="inferred from homology"/>
<dbReference type="Gene3D" id="3.30.1370.130">
    <property type="match status" value="1"/>
</dbReference>
<dbReference type="InterPro" id="IPR001775">
    <property type="entry name" value="GspD/PilQ"/>
</dbReference>
<evidence type="ECO:0000256" key="8">
    <source>
        <dbReference type="RuleBase" id="RU004004"/>
    </source>
</evidence>
<feature type="region of interest" description="Disordered" evidence="9">
    <location>
        <begin position="157"/>
        <end position="188"/>
    </location>
</feature>
<dbReference type="Gene3D" id="2.60.40.3500">
    <property type="match status" value="1"/>
</dbReference>
<dbReference type="EMBL" id="JBHLVX010000005">
    <property type="protein sequence ID" value="MFC0266765.1"/>
    <property type="molecule type" value="Genomic_DNA"/>
</dbReference>
<evidence type="ECO:0000256" key="5">
    <source>
        <dbReference type="ARBA" id="ARBA00023136"/>
    </source>
</evidence>
<evidence type="ECO:0000256" key="1">
    <source>
        <dbReference type="ARBA" id="ARBA00004370"/>
    </source>
</evidence>
<keyword evidence="4" id="KW-0653">Protein transport</keyword>
<evidence type="ECO:0000256" key="9">
    <source>
        <dbReference type="SAM" id="MobiDB-lite"/>
    </source>
</evidence>
<dbReference type="InterPro" id="IPR021731">
    <property type="entry name" value="AMIN_dom"/>
</dbReference>
<feature type="signal peptide" evidence="10">
    <location>
        <begin position="1"/>
        <end position="31"/>
    </location>
</feature>
<reference evidence="12 13" key="1">
    <citation type="submission" date="2024-09" db="EMBL/GenBank/DDBJ databases">
        <authorList>
            <person name="Sun Q."/>
            <person name="Mori K."/>
        </authorList>
    </citation>
    <scope>NUCLEOTIDE SEQUENCE [LARGE SCALE GENOMIC DNA]</scope>
    <source>
        <strain evidence="12 13">CCM 7415</strain>
    </source>
</reference>
<keyword evidence="3 10" id="KW-0732">Signal</keyword>
<dbReference type="Proteomes" id="UP001589814">
    <property type="component" value="Unassembled WGS sequence"/>
</dbReference>
<name>A0ABV6FZD4_9GAMM</name>
<dbReference type="PANTHER" id="PTHR30604:SF1">
    <property type="entry name" value="DNA UTILIZATION PROTEIN HOFQ"/>
    <property type="match status" value="1"/>
</dbReference>
<keyword evidence="5" id="KW-0472">Membrane</keyword>
<feature type="domain" description="Secretin/TonB short N-terminal" evidence="11">
    <location>
        <begin position="337"/>
        <end position="385"/>
    </location>
</feature>
<evidence type="ECO:0000256" key="3">
    <source>
        <dbReference type="ARBA" id="ARBA00022729"/>
    </source>
</evidence>
<evidence type="ECO:0000259" key="11">
    <source>
        <dbReference type="SMART" id="SM00965"/>
    </source>
</evidence>
<evidence type="ECO:0000313" key="13">
    <source>
        <dbReference type="Proteomes" id="UP001589814"/>
    </source>
</evidence>
<accession>A0ABV6FZD4</accession>
<feature type="chain" id="PRO_5045101152" evidence="10">
    <location>
        <begin position="32"/>
        <end position="722"/>
    </location>
</feature>
<dbReference type="InterPro" id="IPR038591">
    <property type="entry name" value="NolW-like_sf"/>
</dbReference>
<evidence type="ECO:0000256" key="7">
    <source>
        <dbReference type="RuleBase" id="RU004003"/>
    </source>
</evidence>
<dbReference type="Pfam" id="PF07660">
    <property type="entry name" value="STN"/>
    <property type="match status" value="1"/>
</dbReference>
<sequence length="722" mass="76416">MSLPKPMRVARCGLILLLTVLLMALSLAAGARSLTDIAVSEGSRGAMVQLTFDTPVSEPQAVALTAPPRLVLDFPAADSQLMTAPGALAGAGIASIDVADSGDRLRVTLALARPMGWQIDADGRVIRLALDGGAQAATAMAAEGFFDSVATGAAGAMSADNGSSARSRSAGATTVNSRVSPVSGASSGAGSLVEVNDIDFRITGDGSGELLVGLGRDGISPQLDVDSGRATLRLANVRLPPQWRRILDVSDFATPLSRVIPEQQGSDTLMTLVFAPGAVLSATQRGRQVAVEVSPAGSDQAREQREQFPFGGQRVSLNFQRIDVRGALSILAEEVGLNLVVSDAVGGNVTLNLQDVPWDQALELILQSSGLASRRSGNVLMVAPGDELAAMAQRRAEAEQGVANNETLTTDYLRMRYARAADLATLLRGENGLGLLSERGHISVDERTNTLVVQDTRARIEAIRRTIDQLDIPVRQVQIEARIVIARERAASELGVRWGATSTNQVDTGSRSVNDNASGRGRAFGGLAVDYGDGEAANTTFGIGYLSSDVLLNLTLNALESEGDSQTISQPRVITANQRPALIEQGQEIPYQEGSDDALTGTSVEFKEALLSLQVTPQITPDNRIIMDLVIQNDDVSSTQYNGVPAIDTNRIETQVLVNNGETVVLGGILSSEQVNNLSKTPLLGDLPGIGRLFRYTERSNEKVELLVFITPRILEDTLTVR</sequence>
<organism evidence="12 13">
    <name type="scientific">Kushneria aurantia</name>
    <dbReference type="NCBI Taxonomy" id="504092"/>
    <lineage>
        <taxon>Bacteria</taxon>
        <taxon>Pseudomonadati</taxon>
        <taxon>Pseudomonadota</taxon>
        <taxon>Gammaproteobacteria</taxon>
        <taxon>Oceanospirillales</taxon>
        <taxon>Halomonadaceae</taxon>
        <taxon>Kushneria</taxon>
    </lineage>
</organism>
<keyword evidence="13" id="KW-1185">Reference proteome</keyword>
<comment type="caution">
    <text evidence="12">The sequence shown here is derived from an EMBL/GenBank/DDBJ whole genome shotgun (WGS) entry which is preliminary data.</text>
</comment>
<keyword evidence="2 8" id="KW-0813">Transport</keyword>
<dbReference type="RefSeq" id="WP_019952085.1">
    <property type="nucleotide sequence ID" value="NZ_JBHLVX010000005.1"/>
</dbReference>
<dbReference type="InterPro" id="IPR005644">
    <property type="entry name" value="NolW-like"/>
</dbReference>
<dbReference type="PANTHER" id="PTHR30604">
    <property type="entry name" value="PROTEIN TRANSPORT PROTEIN HOFQ"/>
    <property type="match status" value="1"/>
</dbReference>
<dbReference type="PRINTS" id="PR00811">
    <property type="entry name" value="BCTERIALGSPD"/>
</dbReference>
<evidence type="ECO:0000256" key="2">
    <source>
        <dbReference type="ARBA" id="ARBA00022448"/>
    </source>
</evidence>
<gene>
    <name evidence="12" type="primary">pilQ</name>
    <name evidence="12" type="ORF">ACFFHW_01925</name>
</gene>
<evidence type="ECO:0000256" key="6">
    <source>
        <dbReference type="ARBA" id="ARBA00023237"/>
    </source>
</evidence>
<dbReference type="InterPro" id="IPR004846">
    <property type="entry name" value="T2SS/T3SS_dom"/>
</dbReference>
<dbReference type="Gene3D" id="2.60.40.3470">
    <property type="match status" value="1"/>
</dbReference>